<dbReference type="STRING" id="257708.RGI145_21205"/>
<keyword evidence="9" id="KW-0408">Iron</keyword>
<dbReference type="SUPFAM" id="SSF53706">
    <property type="entry name" value="Formate dehydrogenase/DMSO reductase, domains 1-3"/>
    <property type="match status" value="1"/>
</dbReference>
<dbReference type="KEGG" id="rgi:RGI145_21205"/>
<keyword evidence="8" id="KW-0560">Oxidoreductase</keyword>
<comment type="cofactor">
    <cofactor evidence="2">
        <name>[4Fe-4S] cluster</name>
        <dbReference type="ChEBI" id="CHEBI:49883"/>
    </cofactor>
</comment>
<dbReference type="Proteomes" id="UP000185494">
    <property type="component" value="Chromosome 2"/>
</dbReference>
<keyword evidence="5" id="KW-0004">4Fe-4S</keyword>
<proteinExistence type="inferred from homology"/>
<dbReference type="PROSITE" id="PS51318">
    <property type="entry name" value="TAT"/>
    <property type="match status" value="1"/>
</dbReference>
<evidence type="ECO:0000256" key="6">
    <source>
        <dbReference type="ARBA" id="ARBA00022505"/>
    </source>
</evidence>
<dbReference type="GO" id="GO:0009061">
    <property type="term" value="P:anaerobic respiration"/>
    <property type="evidence" value="ECO:0007669"/>
    <property type="project" value="TreeGrafter"/>
</dbReference>
<dbReference type="Pfam" id="PF00384">
    <property type="entry name" value="Molybdopterin"/>
    <property type="match status" value="1"/>
</dbReference>
<feature type="domain" description="4Fe-4S Mo/W bis-MGD-type" evidence="11">
    <location>
        <begin position="45"/>
        <end position="108"/>
    </location>
</feature>
<dbReference type="GO" id="GO:0030313">
    <property type="term" value="C:cell envelope"/>
    <property type="evidence" value="ECO:0007669"/>
    <property type="project" value="UniProtKB-SubCell"/>
</dbReference>
<dbReference type="Pfam" id="PF04879">
    <property type="entry name" value="Molybdop_Fe4S4"/>
    <property type="match status" value="1"/>
</dbReference>
<dbReference type="PANTHER" id="PTHR43598">
    <property type="entry name" value="TUNGSTEN-CONTAINING FORMYLMETHANOFURAN DEHYDROGENASE 2 SUBUNIT B"/>
    <property type="match status" value="1"/>
</dbReference>
<evidence type="ECO:0000259" key="11">
    <source>
        <dbReference type="PROSITE" id="PS51669"/>
    </source>
</evidence>
<keyword evidence="6" id="KW-0500">Molybdenum</keyword>
<organism evidence="12 13">
    <name type="scientific">Roseomonas gilardii</name>
    <dbReference type="NCBI Taxonomy" id="257708"/>
    <lineage>
        <taxon>Bacteria</taxon>
        <taxon>Pseudomonadati</taxon>
        <taxon>Pseudomonadota</taxon>
        <taxon>Alphaproteobacteria</taxon>
        <taxon>Acetobacterales</taxon>
        <taxon>Roseomonadaceae</taxon>
        <taxon>Roseomonas</taxon>
    </lineage>
</organism>
<dbReference type="Gene3D" id="2.20.25.90">
    <property type="entry name" value="ADC-like domains"/>
    <property type="match status" value="1"/>
</dbReference>
<dbReference type="EMBL" id="CP015584">
    <property type="protein sequence ID" value="APT59830.1"/>
    <property type="molecule type" value="Genomic_DNA"/>
</dbReference>
<evidence type="ECO:0000256" key="1">
    <source>
        <dbReference type="ARBA" id="ARBA00001942"/>
    </source>
</evidence>
<dbReference type="eggNOG" id="COG0243">
    <property type="taxonomic scope" value="Bacteria"/>
</dbReference>
<dbReference type="InterPro" id="IPR006963">
    <property type="entry name" value="Mopterin_OxRdtase_4Fe-4S_dom"/>
</dbReference>
<comment type="similarity">
    <text evidence="4">Belongs to the prokaryotic molybdopterin-containing oxidoreductase family.</text>
</comment>
<evidence type="ECO:0000256" key="7">
    <source>
        <dbReference type="ARBA" id="ARBA00022723"/>
    </source>
</evidence>
<dbReference type="AlphaFoldDB" id="A0A1L7AM42"/>
<evidence type="ECO:0000256" key="2">
    <source>
        <dbReference type="ARBA" id="ARBA00001966"/>
    </source>
</evidence>
<keyword evidence="7" id="KW-0479">Metal-binding</keyword>
<evidence type="ECO:0000256" key="10">
    <source>
        <dbReference type="ARBA" id="ARBA00023014"/>
    </source>
</evidence>
<dbReference type="InterPro" id="IPR006656">
    <property type="entry name" value="Mopterin_OxRdtase"/>
</dbReference>
<dbReference type="GO" id="GO:0030151">
    <property type="term" value="F:molybdenum ion binding"/>
    <property type="evidence" value="ECO:0007669"/>
    <property type="project" value="TreeGrafter"/>
</dbReference>
<dbReference type="PROSITE" id="PS00551">
    <property type="entry name" value="MOLYBDOPTERIN_PROK_1"/>
    <property type="match status" value="1"/>
</dbReference>
<evidence type="ECO:0000256" key="8">
    <source>
        <dbReference type="ARBA" id="ARBA00023002"/>
    </source>
</evidence>
<evidence type="ECO:0000256" key="9">
    <source>
        <dbReference type="ARBA" id="ARBA00023004"/>
    </source>
</evidence>
<sequence length="197" mass="21110">MQISRRGLLKAAGAGVAATSLASMGFGEAEAAVAAHVRPLKLANTTETRNTCPYCSVACGVILYSKGDVRKGEKAEIIHVEGDVDHPTNLGTLCPKGAALKDFIHAPTRLKQPMVRRPGSDRFEPVSWDQALDRIARLMKDDRDANFLSQNDAGTPVNRWTTVGMLAASATTNETAWCTFKVAKGLGIVGFDNQARV</sequence>
<evidence type="ECO:0000256" key="4">
    <source>
        <dbReference type="ARBA" id="ARBA00010312"/>
    </source>
</evidence>
<dbReference type="InterPro" id="IPR006311">
    <property type="entry name" value="TAT_signal"/>
</dbReference>
<dbReference type="InterPro" id="IPR027467">
    <property type="entry name" value="MopterinOxRdtase_cofactor_BS"/>
</dbReference>
<dbReference type="GO" id="GO:0016491">
    <property type="term" value="F:oxidoreductase activity"/>
    <property type="evidence" value="ECO:0007669"/>
    <property type="project" value="UniProtKB-KW"/>
</dbReference>
<evidence type="ECO:0000313" key="13">
    <source>
        <dbReference type="Proteomes" id="UP000185494"/>
    </source>
</evidence>
<dbReference type="GO" id="GO:0051539">
    <property type="term" value="F:4 iron, 4 sulfur cluster binding"/>
    <property type="evidence" value="ECO:0007669"/>
    <property type="project" value="UniProtKB-KW"/>
</dbReference>
<dbReference type="PROSITE" id="PS51669">
    <property type="entry name" value="4FE4S_MOW_BIS_MGD"/>
    <property type="match status" value="1"/>
</dbReference>
<gene>
    <name evidence="12" type="ORF">RGI145_21205</name>
</gene>
<dbReference type="SMART" id="SM00926">
    <property type="entry name" value="Molybdop_Fe4S4"/>
    <property type="match status" value="1"/>
</dbReference>
<protein>
    <submittedName>
        <fullName evidence="12">Sulfate ABC transporter substrate-binding protein</fullName>
    </submittedName>
</protein>
<keyword evidence="10" id="KW-0411">Iron-sulfur</keyword>
<dbReference type="GO" id="GO:0009055">
    <property type="term" value="F:electron transfer activity"/>
    <property type="evidence" value="ECO:0007669"/>
    <property type="project" value="TreeGrafter"/>
</dbReference>
<evidence type="ECO:0000313" key="12">
    <source>
        <dbReference type="EMBL" id="APT59830.1"/>
    </source>
</evidence>
<accession>A0A1L7AM42</accession>
<name>A0A1L7AM42_9PROT</name>
<reference evidence="12 13" key="1">
    <citation type="submission" date="2016-05" db="EMBL/GenBank/DDBJ databases">
        <title>Complete Genome and Methylome Analysis of Psychrotrophic Bacterial Isolates from Antarctic Lake Untersee.</title>
        <authorList>
            <person name="Fomenkov A."/>
            <person name="Akimov V.N."/>
            <person name="Vasilyeva L.V."/>
            <person name="Andersen D."/>
            <person name="Vincze T."/>
            <person name="Roberts R.J."/>
        </authorList>
    </citation>
    <scope>NUCLEOTIDE SEQUENCE [LARGE SCALE GENOMIC DNA]</scope>
    <source>
        <strain evidence="12 13">U14-5</strain>
    </source>
</reference>
<evidence type="ECO:0000256" key="5">
    <source>
        <dbReference type="ARBA" id="ARBA00022485"/>
    </source>
</evidence>
<comment type="cofactor">
    <cofactor evidence="1">
        <name>Mo-bis(molybdopterin guanine dinucleotide)</name>
        <dbReference type="ChEBI" id="CHEBI:60539"/>
    </cofactor>
</comment>
<dbReference type="Gene3D" id="3.40.50.740">
    <property type="match status" value="1"/>
</dbReference>
<comment type="subcellular location">
    <subcellularLocation>
        <location evidence="3">Cell envelope</location>
    </subcellularLocation>
</comment>
<dbReference type="PANTHER" id="PTHR43598:SF1">
    <property type="entry name" value="FORMATE DEHYDROGENASE-O MAJOR SUBUNIT"/>
    <property type="match status" value="1"/>
</dbReference>
<evidence type="ECO:0000256" key="3">
    <source>
        <dbReference type="ARBA" id="ARBA00004196"/>
    </source>
</evidence>